<dbReference type="OrthoDB" id="2801433at2759"/>
<dbReference type="EMBL" id="KN833052">
    <property type="protein sequence ID" value="KIM75037.1"/>
    <property type="molecule type" value="Genomic_DNA"/>
</dbReference>
<proteinExistence type="predicted"/>
<accession>A0A0C3BCI9</accession>
<organism evidence="1 2">
    <name type="scientific">Piloderma croceum (strain F 1598)</name>
    <dbReference type="NCBI Taxonomy" id="765440"/>
    <lineage>
        <taxon>Eukaryota</taxon>
        <taxon>Fungi</taxon>
        <taxon>Dikarya</taxon>
        <taxon>Basidiomycota</taxon>
        <taxon>Agaricomycotina</taxon>
        <taxon>Agaricomycetes</taxon>
        <taxon>Agaricomycetidae</taxon>
        <taxon>Atheliales</taxon>
        <taxon>Atheliaceae</taxon>
        <taxon>Piloderma</taxon>
    </lineage>
</organism>
<reference evidence="1 2" key="1">
    <citation type="submission" date="2014-04" db="EMBL/GenBank/DDBJ databases">
        <authorList>
            <consortium name="DOE Joint Genome Institute"/>
            <person name="Kuo A."/>
            <person name="Tarkka M."/>
            <person name="Buscot F."/>
            <person name="Kohler A."/>
            <person name="Nagy L.G."/>
            <person name="Floudas D."/>
            <person name="Copeland A."/>
            <person name="Barry K.W."/>
            <person name="Cichocki N."/>
            <person name="Veneault-Fourrey C."/>
            <person name="LaButti K."/>
            <person name="Lindquist E.A."/>
            <person name="Lipzen A."/>
            <person name="Lundell T."/>
            <person name="Morin E."/>
            <person name="Murat C."/>
            <person name="Sun H."/>
            <person name="Tunlid A."/>
            <person name="Henrissat B."/>
            <person name="Grigoriev I.V."/>
            <person name="Hibbett D.S."/>
            <person name="Martin F."/>
            <person name="Nordberg H.P."/>
            <person name="Cantor M.N."/>
            <person name="Hua S.X."/>
        </authorList>
    </citation>
    <scope>NUCLEOTIDE SEQUENCE [LARGE SCALE GENOMIC DNA]</scope>
    <source>
        <strain evidence="1 2">F 1598</strain>
    </source>
</reference>
<keyword evidence="2" id="KW-1185">Reference proteome</keyword>
<dbReference type="HOGENOM" id="CLU_048007_0_0_1"/>
<evidence type="ECO:0000313" key="1">
    <source>
        <dbReference type="EMBL" id="KIM75037.1"/>
    </source>
</evidence>
<sequence length="317" mass="34534">MPSVFSKFQSGTTATVDQELNSKPPYMCAGDLSLQTCVDWECACKHYANNKDIPANKIVKHTLDGFEDVCFVNWLELDHERFKATTLDDCRQSINALLKNTPHHLDEDKLQERIEAGMNQVLYVQVTNVKLNLVKDFCKWLAAVKSLDDEKHFQCDRAIKAFEQSTAGSCASSHDANTQTLSGPSHKTNAIATAPTTTAIATPKADYPPPKLTDDEKCLLLKYNGCLKCWKPFVYHKGSNKASGCSFLVGAGYKPLTQAAIMTAMLAGYKPAIASVVPSSLSIHPIAAVFPGIANPVDYLATNASRILSEGDPDSSS</sequence>
<gene>
    <name evidence="1" type="ORF">PILCRDRAFT_92342</name>
</gene>
<dbReference type="InParanoid" id="A0A0C3BCI9"/>
<reference evidence="2" key="2">
    <citation type="submission" date="2015-01" db="EMBL/GenBank/DDBJ databases">
        <title>Evolutionary Origins and Diversification of the Mycorrhizal Mutualists.</title>
        <authorList>
            <consortium name="DOE Joint Genome Institute"/>
            <consortium name="Mycorrhizal Genomics Consortium"/>
            <person name="Kohler A."/>
            <person name="Kuo A."/>
            <person name="Nagy L.G."/>
            <person name="Floudas D."/>
            <person name="Copeland A."/>
            <person name="Barry K.W."/>
            <person name="Cichocki N."/>
            <person name="Veneault-Fourrey C."/>
            <person name="LaButti K."/>
            <person name="Lindquist E.A."/>
            <person name="Lipzen A."/>
            <person name="Lundell T."/>
            <person name="Morin E."/>
            <person name="Murat C."/>
            <person name="Riley R."/>
            <person name="Ohm R."/>
            <person name="Sun H."/>
            <person name="Tunlid A."/>
            <person name="Henrissat B."/>
            <person name="Grigoriev I.V."/>
            <person name="Hibbett D.S."/>
            <person name="Martin F."/>
        </authorList>
    </citation>
    <scope>NUCLEOTIDE SEQUENCE [LARGE SCALE GENOMIC DNA]</scope>
    <source>
        <strain evidence="2">F 1598</strain>
    </source>
</reference>
<dbReference type="AlphaFoldDB" id="A0A0C3BCI9"/>
<dbReference type="STRING" id="765440.A0A0C3BCI9"/>
<dbReference type="Proteomes" id="UP000054166">
    <property type="component" value="Unassembled WGS sequence"/>
</dbReference>
<evidence type="ECO:0000313" key="2">
    <source>
        <dbReference type="Proteomes" id="UP000054166"/>
    </source>
</evidence>
<name>A0A0C3BCI9_PILCF</name>
<protein>
    <submittedName>
        <fullName evidence="1">Uncharacterized protein</fullName>
    </submittedName>
</protein>